<dbReference type="PANTHER" id="PTHR28020">
    <property type="entry name" value="YAP1-BINDING PROTEIN 1-RELATED"/>
    <property type="match status" value="1"/>
</dbReference>
<gene>
    <name evidence="2" type="ORF">LCER1_G003051</name>
</gene>
<feature type="region of interest" description="Disordered" evidence="1">
    <location>
        <begin position="211"/>
        <end position="233"/>
    </location>
</feature>
<dbReference type="Pfam" id="PF08568">
    <property type="entry name" value="Kinetochor_Ybp2"/>
    <property type="match status" value="1"/>
</dbReference>
<name>A0A7D8YWX0_9HELO</name>
<evidence type="ECO:0000313" key="2">
    <source>
        <dbReference type="EMBL" id="TVY57423.1"/>
    </source>
</evidence>
<dbReference type="EMBL" id="QGMG01000094">
    <property type="protein sequence ID" value="TVY57423.1"/>
    <property type="molecule type" value="Genomic_DNA"/>
</dbReference>
<dbReference type="InterPro" id="IPR040347">
    <property type="entry name" value="YBP1/2"/>
</dbReference>
<dbReference type="Proteomes" id="UP000481288">
    <property type="component" value="Unassembled WGS sequence"/>
</dbReference>
<dbReference type="GO" id="GO:0034599">
    <property type="term" value="P:cellular response to oxidative stress"/>
    <property type="evidence" value="ECO:0007669"/>
    <property type="project" value="InterPro"/>
</dbReference>
<keyword evidence="3" id="KW-1185">Reference proteome</keyword>
<reference evidence="2 3" key="1">
    <citation type="submission" date="2018-05" db="EMBL/GenBank/DDBJ databases">
        <title>Whole genome sequencing for identification of molecular markers to develop diagnostic detection tools for the regulated plant pathogen Lachnellula willkommii.</title>
        <authorList>
            <person name="Giroux E."/>
            <person name="Bilodeau G."/>
        </authorList>
    </citation>
    <scope>NUCLEOTIDE SEQUENCE [LARGE SCALE GENOMIC DNA]</scope>
    <source>
        <strain evidence="2 3">CBS 625.97</strain>
    </source>
</reference>
<feature type="region of interest" description="Disordered" evidence="1">
    <location>
        <begin position="621"/>
        <end position="757"/>
    </location>
</feature>
<feature type="region of interest" description="Disordered" evidence="1">
    <location>
        <begin position="102"/>
        <end position="134"/>
    </location>
</feature>
<dbReference type="OrthoDB" id="5396786at2759"/>
<protein>
    <recommendedName>
        <fullName evidence="4">DUF1760-domain-containing protein</fullName>
    </recommendedName>
</protein>
<accession>A0A7D8YWX0</accession>
<dbReference type="GO" id="GO:0005737">
    <property type="term" value="C:cytoplasm"/>
    <property type="evidence" value="ECO:0007669"/>
    <property type="project" value="TreeGrafter"/>
</dbReference>
<feature type="compositionally biased region" description="Basic and acidic residues" evidence="1">
    <location>
        <begin position="733"/>
        <end position="757"/>
    </location>
</feature>
<feature type="compositionally biased region" description="Acidic residues" evidence="1">
    <location>
        <begin position="108"/>
        <end position="118"/>
    </location>
</feature>
<evidence type="ECO:0000256" key="1">
    <source>
        <dbReference type="SAM" id="MobiDB-lite"/>
    </source>
</evidence>
<dbReference type="PANTHER" id="PTHR28020:SF1">
    <property type="entry name" value="YAP1-BINDING PROTEIN 1-RELATED"/>
    <property type="match status" value="1"/>
</dbReference>
<organism evidence="2 3">
    <name type="scientific">Lachnellula cervina</name>
    <dbReference type="NCBI Taxonomy" id="1316786"/>
    <lineage>
        <taxon>Eukaryota</taxon>
        <taxon>Fungi</taxon>
        <taxon>Dikarya</taxon>
        <taxon>Ascomycota</taxon>
        <taxon>Pezizomycotina</taxon>
        <taxon>Leotiomycetes</taxon>
        <taxon>Helotiales</taxon>
        <taxon>Lachnaceae</taxon>
        <taxon>Lachnellula</taxon>
    </lineage>
</organism>
<dbReference type="InterPro" id="IPR013877">
    <property type="entry name" value="YAP-bd/ALF4/Glomulin"/>
</dbReference>
<feature type="compositionally biased region" description="Polar residues" evidence="1">
    <location>
        <begin position="699"/>
        <end position="715"/>
    </location>
</feature>
<evidence type="ECO:0000313" key="3">
    <source>
        <dbReference type="Proteomes" id="UP000481288"/>
    </source>
</evidence>
<evidence type="ECO:0008006" key="4">
    <source>
        <dbReference type="Google" id="ProtNLM"/>
    </source>
</evidence>
<comment type="caution">
    <text evidence="2">The sequence shown here is derived from an EMBL/GenBank/DDBJ whole genome shotgun (WGS) entry which is preliminary data.</text>
</comment>
<proteinExistence type="predicted"/>
<sequence length="868" mass="96210">MPSDDIKVITESLPPATDHLTYLTILEAHLSPDILPALNDILQDAELTQNIGWDLIHLLLPLPGSEKCLDSIARLGNPREVVLKVTESLQILDLDAVEEGHAVRDEEDKAAEEVDNTAEGEGKTKNTEQPTHEPTNVDKFCVLVNLLAILHPRIKTKYPSRFLSTSLMSILAAFRPSNQATLAVISFVHTISGKKRPPLPGRQSSLSLSITATNTSESDPSAPDPEAHEDAEPQEGAIQTKLLQSFVTHILQDYANTNSLEWAARLQESFDPTKVVAGKTSLGESFREEPALQERDTLVGQLVALARDLGMTDYTNLFDAIYKAEDEAVDDDQENEEANYPTSPADIPLSKSGSLFLITCYVFASILFESKSPPPKLTIFPDHAKLVKQFIGTEGPATIGNEDSGVIDAILAIGLWLEHHNNFVSGPLEDDDFLQHLQSLSLLSANTPSPTLRYAAHVLTSTILHAHPVDRLRLTFISDTLEHCPYENLKASAVSWLKEEIMTAHERKSENLFGSTVALSAAQPYLFPDTSELGSATPEELIHILGQSFSFHMAVVNFVFFISGENYAHIVPSGMLSVVEEIYLGPLRAAQVKALTAFEAGEPESTINAALSGTQLYNPLTMPTPLPTAGSKLSKAPPTAQQHHPPPPHVMAGPSPYLNVPNSQQTPGAPSKHATFINAQEQHPPPPHVMAGPSPYLNDPNSQHVQQQPTNQLQYESEAHPGPSNKEQPFPEEPERMITKRPSERADAKSMSWHETHSLSRRVTRKVHSIDLGRMWDNVREVDRRGNIDQQMYDDLIAFFFGFVPMVLNTQPRDPCVVTASELLTYRELIRRFEKARYMKERTPRGPNRRHEWYTRPAERGFLARLLK</sequence>
<dbReference type="AlphaFoldDB" id="A0A7D8YWX0"/>